<sequence length="444" mass="49620">MTSKEASSDKKVENSPAEPETTVAQTQDPAPEEPTAQEEEQKPTVDEKQKPTVDEKQKPTVDEKQKPTVDEKQKPTVDEKQKPTVDEKQKPTVDEKQKPTVDEKQKPTVDEKQKPTVDEKQKPTVDEKQKPTGEEEPKPAPEEPGAIFQAVGVITGKVKFGEANDNTITIGNKEYPLFYAPRKQKAFDALKKEIEATGESIQRVVVYPRFTHFPGRDIPPNVGFQLVGFDKGRHEEVISEELADMEFKLCGLWQFIPVCRTPCISVFKNFTKERLEHIKQSEPAKKVKYMKASHLPLFWRDALVPPFRFNPKASKEEQGKPVFVQIKAKFVPHRDAFEFDSLLGLPLEKPPKFLKASKDDKATAIAEKRAALKAAGKDTAPPKGKPPFKGKPKGKFPSKPYNNSEGSSQVKPQGSPEGSPQGSSEGRPKDLPKPKPKPKPQQPS</sequence>
<feature type="compositionally biased region" description="Low complexity" evidence="1">
    <location>
        <begin position="412"/>
        <end position="425"/>
    </location>
</feature>
<dbReference type="SUPFAM" id="SSF69349">
    <property type="entry name" value="Phage fibre proteins"/>
    <property type="match status" value="1"/>
</dbReference>
<reference evidence="2" key="1">
    <citation type="journal article" date="2015" name="Genome Announc.">
        <title>Draft Genome Sequence of Tolypothrix boutellei Strain VB521301.</title>
        <authorList>
            <person name="Chandrababunaidu M.M."/>
            <person name="Singh D."/>
            <person name="Sen D."/>
            <person name="Bhan S."/>
            <person name="Das S."/>
            <person name="Gupta A."/>
            <person name="Adhikary S.P."/>
            <person name="Tripathy S."/>
        </authorList>
    </citation>
    <scope>NUCLEOTIDE SEQUENCE</scope>
    <source>
        <strain evidence="2">VB521301</strain>
    </source>
</reference>
<dbReference type="EMBL" id="JHEG04000001">
    <property type="protein sequence ID" value="KAF3886094.1"/>
    <property type="molecule type" value="Genomic_DNA"/>
</dbReference>
<dbReference type="PANTHER" id="PTHR13884:SF16">
    <property type="entry name" value="AAA+ ATPASE DOMAIN-CONTAINING PROTEIN-RELATED"/>
    <property type="match status" value="1"/>
</dbReference>
<feature type="region of interest" description="Disordered" evidence="1">
    <location>
        <begin position="372"/>
        <end position="444"/>
    </location>
</feature>
<dbReference type="AlphaFoldDB" id="A0A8S9T334"/>
<keyword evidence="3" id="KW-1185">Reference proteome</keyword>
<accession>A0A8S9T334</accession>
<dbReference type="RefSeq" id="WP_167844665.1">
    <property type="nucleotide sequence ID" value="NZ_JHEG04000001.1"/>
</dbReference>
<reference evidence="2" key="2">
    <citation type="submission" date="2019-11" db="EMBL/GenBank/DDBJ databases">
        <title>Improved Assembly of Tolypothrix boutellei genome.</title>
        <authorList>
            <person name="Sarangi A.N."/>
            <person name="Mukherjee M."/>
            <person name="Ghosh S."/>
            <person name="Singh D."/>
            <person name="Das A."/>
            <person name="Kant S."/>
            <person name="Prusty A."/>
            <person name="Tripathy S."/>
        </authorList>
    </citation>
    <scope>NUCLEOTIDE SEQUENCE</scope>
    <source>
        <strain evidence="2">VB521301</strain>
    </source>
</reference>
<proteinExistence type="predicted"/>
<evidence type="ECO:0000256" key="1">
    <source>
        <dbReference type="SAM" id="MobiDB-lite"/>
    </source>
</evidence>
<gene>
    <name evidence="2" type="ORF">DA73_0400011895</name>
</gene>
<organism evidence="2 3">
    <name type="scientific">Tolypothrix bouteillei VB521301</name>
    <dbReference type="NCBI Taxonomy" id="1479485"/>
    <lineage>
        <taxon>Bacteria</taxon>
        <taxon>Bacillati</taxon>
        <taxon>Cyanobacteriota</taxon>
        <taxon>Cyanophyceae</taxon>
        <taxon>Nostocales</taxon>
        <taxon>Tolypothrichaceae</taxon>
        <taxon>Tolypothrix</taxon>
    </lineage>
</organism>
<comment type="caution">
    <text evidence="2">The sequence shown here is derived from an EMBL/GenBank/DDBJ whole genome shotgun (WGS) entry which is preliminary data.</text>
</comment>
<feature type="compositionally biased region" description="Basic and acidic residues" evidence="1">
    <location>
        <begin position="1"/>
        <end position="13"/>
    </location>
</feature>
<dbReference type="Proteomes" id="UP000029738">
    <property type="component" value="Unassembled WGS sequence"/>
</dbReference>
<feature type="compositionally biased region" description="Basic residues" evidence="1">
    <location>
        <begin position="386"/>
        <end position="396"/>
    </location>
</feature>
<evidence type="ECO:0000313" key="2">
    <source>
        <dbReference type="EMBL" id="KAF3886094.1"/>
    </source>
</evidence>
<feature type="compositionally biased region" description="Polar residues" evidence="1">
    <location>
        <begin position="401"/>
        <end position="411"/>
    </location>
</feature>
<feature type="compositionally biased region" description="Basic and acidic residues" evidence="1">
    <location>
        <begin position="39"/>
        <end position="141"/>
    </location>
</feature>
<feature type="region of interest" description="Disordered" evidence="1">
    <location>
        <begin position="1"/>
        <end position="144"/>
    </location>
</feature>
<evidence type="ECO:0000313" key="3">
    <source>
        <dbReference type="Proteomes" id="UP000029738"/>
    </source>
</evidence>
<name>A0A8S9T334_9CYAN</name>
<dbReference type="PANTHER" id="PTHR13884">
    <property type="entry name" value="DUF853 DOMAIN-CONTAINING PROTEIN"/>
    <property type="match status" value="1"/>
</dbReference>
<protein>
    <submittedName>
        <fullName evidence="2">Uncharacterized protein</fullName>
    </submittedName>
</protein>
<dbReference type="InterPro" id="IPR053236">
    <property type="entry name" value="Cornifin"/>
</dbReference>